<reference evidence="1 2" key="1">
    <citation type="submission" date="2017-11" db="EMBL/GenBank/DDBJ databases">
        <title>Population delineation of vibrios coincides with oyster pathogenicity.</title>
        <authorList>
            <person name="Bruto M."/>
            <person name="Labreuche Y."/>
            <person name="James A."/>
            <person name="Piel D."/>
            <person name="Chenivesse S."/>
            <person name="Petton B."/>
            <person name="Polz M.F."/>
            <person name="Le Roux F."/>
        </authorList>
    </citation>
    <scope>NUCLEOTIDE SEQUENCE [LARGE SCALE GENOMIC DNA]</scope>
    <source>
        <strain evidence="1 2">FF_144</strain>
    </source>
</reference>
<gene>
    <name evidence="1" type="ORF">CWO07_24800</name>
</gene>
<name>A0A2T5EHB2_VIBSP</name>
<dbReference type="EMBL" id="PIFK01000094">
    <property type="protein sequence ID" value="PTP19127.1"/>
    <property type="molecule type" value="Genomic_DNA"/>
</dbReference>
<evidence type="ECO:0000313" key="2">
    <source>
        <dbReference type="Proteomes" id="UP000244197"/>
    </source>
</evidence>
<proteinExistence type="predicted"/>
<dbReference type="Proteomes" id="UP000244197">
    <property type="component" value="Unassembled WGS sequence"/>
</dbReference>
<dbReference type="AlphaFoldDB" id="A0A2T5EHB2"/>
<sequence>MDISYWQVVNLKVLGKKLQTYIRVQGLLMISAEHALINNTNLKGLRANQSSILTVLSVFSFPLHVQF</sequence>
<accession>A0A2T5EHB2</accession>
<comment type="caution">
    <text evidence="1">The sequence shown here is derived from an EMBL/GenBank/DDBJ whole genome shotgun (WGS) entry which is preliminary data.</text>
</comment>
<organism evidence="1 2">
    <name type="scientific">Vibrio splendidus</name>
    <dbReference type="NCBI Taxonomy" id="29497"/>
    <lineage>
        <taxon>Bacteria</taxon>
        <taxon>Pseudomonadati</taxon>
        <taxon>Pseudomonadota</taxon>
        <taxon>Gammaproteobacteria</taxon>
        <taxon>Vibrionales</taxon>
        <taxon>Vibrionaceae</taxon>
        <taxon>Vibrio</taxon>
    </lineage>
</organism>
<evidence type="ECO:0000313" key="1">
    <source>
        <dbReference type="EMBL" id="PTP19127.1"/>
    </source>
</evidence>
<protein>
    <submittedName>
        <fullName evidence="1">Uncharacterized protein</fullName>
    </submittedName>
</protein>